<dbReference type="AlphaFoldDB" id="B3JJ46"/>
<gene>
    <name evidence="2" type="ORF">BACCOP_01911</name>
    <name evidence="3" type="ORF">BACCOP_01933</name>
    <name evidence="1" type="ORF">BACCOP_01945</name>
</gene>
<accession>B3JJ46</accession>
<comment type="caution">
    <text evidence="2">The sequence shown here is derived from an EMBL/GenBank/DDBJ whole genome shotgun (WGS) entry which is preliminary data.</text>
</comment>
<sequence length="52" mass="5756">MLSLIVNGCKPLSTVRTMWQKTSSANSPRQKYVSKICGNLGSIKKQPKSVNF</sequence>
<proteinExistence type="predicted"/>
<name>B3JJ46_9BACT</name>
<protein>
    <submittedName>
        <fullName evidence="2">Uncharacterized protein</fullName>
    </submittedName>
</protein>
<reference evidence="2 4" key="1">
    <citation type="submission" date="2008-04" db="EMBL/GenBank/DDBJ databases">
        <title>Draft genome sequence of Bacteroides coprocola (DSM 17136).</title>
        <authorList>
            <person name="Sudarsanam P."/>
            <person name="Ley R."/>
            <person name="Guruge J."/>
            <person name="Turnbaugh P.J."/>
            <person name="Mahowald M."/>
            <person name="Liep D."/>
            <person name="Gordon J."/>
        </authorList>
    </citation>
    <scope>NUCLEOTIDE SEQUENCE [LARGE SCALE GENOMIC DNA]</scope>
    <source>
        <strain evidence="2 4">DSM 17136</strain>
    </source>
</reference>
<evidence type="ECO:0000313" key="1">
    <source>
        <dbReference type="EMBL" id="EDV00980.1"/>
    </source>
</evidence>
<dbReference type="Proteomes" id="UP000003146">
    <property type="component" value="Unassembled WGS sequence"/>
</dbReference>
<dbReference type="EMBL" id="ABIY02000085">
    <property type="protein sequence ID" value="EDV00980.1"/>
    <property type="molecule type" value="Genomic_DNA"/>
</dbReference>
<dbReference type="HOGENOM" id="CLU_3076618_0_0_10"/>
<dbReference type="STRING" id="470145.BACCOP_01911"/>
<evidence type="ECO:0000313" key="3">
    <source>
        <dbReference type="EMBL" id="EDV01010.1"/>
    </source>
</evidence>
<evidence type="ECO:0000313" key="2">
    <source>
        <dbReference type="EMBL" id="EDV00988.1"/>
    </source>
</evidence>
<evidence type="ECO:0000313" key="4">
    <source>
        <dbReference type="Proteomes" id="UP000003146"/>
    </source>
</evidence>
<dbReference type="EMBL" id="ABIY02000084">
    <property type="protein sequence ID" value="EDV01010.1"/>
    <property type="molecule type" value="Genomic_DNA"/>
</dbReference>
<dbReference type="EMBL" id="ABIY02000084">
    <property type="protein sequence ID" value="EDV00988.1"/>
    <property type="molecule type" value="Genomic_DNA"/>
</dbReference>
<reference evidence="2 4" key="2">
    <citation type="submission" date="2008-04" db="EMBL/GenBank/DDBJ databases">
        <authorList>
            <person name="Fulton L."/>
            <person name="Clifton S."/>
            <person name="Fulton B."/>
            <person name="Xu J."/>
            <person name="Minx P."/>
            <person name="Pepin K.H."/>
            <person name="Johnson M."/>
            <person name="Thiruvilangam P."/>
            <person name="Bhonagiri V."/>
            <person name="Nash W.E."/>
            <person name="Mardis E.R."/>
            <person name="Wilson R.K."/>
        </authorList>
    </citation>
    <scope>NUCLEOTIDE SEQUENCE [LARGE SCALE GENOMIC DNA]</scope>
    <source>
        <strain evidence="2 4">DSM 17136</strain>
    </source>
</reference>
<organism evidence="2 4">
    <name type="scientific">Phocaeicola coprocola DSM 17136</name>
    <dbReference type="NCBI Taxonomy" id="470145"/>
    <lineage>
        <taxon>Bacteria</taxon>
        <taxon>Pseudomonadati</taxon>
        <taxon>Bacteroidota</taxon>
        <taxon>Bacteroidia</taxon>
        <taxon>Bacteroidales</taxon>
        <taxon>Bacteroidaceae</taxon>
        <taxon>Phocaeicola</taxon>
    </lineage>
</organism>